<dbReference type="GO" id="GO:0006355">
    <property type="term" value="P:regulation of DNA-templated transcription"/>
    <property type="evidence" value="ECO:0007669"/>
    <property type="project" value="InterPro"/>
</dbReference>
<dbReference type="AlphaFoldDB" id="A0A4R6P3U6"/>
<dbReference type="Gene3D" id="1.10.10.10">
    <property type="entry name" value="Winged helix-like DNA-binding domain superfamily/Winged helix DNA-binding domain"/>
    <property type="match status" value="1"/>
</dbReference>
<sequence length="444" mass="47768">MREGWHNRCSALQRWQTAPMKGAGVGDFGAFEPGTDLSGYARELIRMHDAVIAGGRSPLRPRPLVARSWSRVLAAGLVPDQPRARSMLAVDDVERRRRESSLTAVIEDLTQALSDLTDTASQLMLVVADAEGVILWRHGSARVRHRADTLGFREGARWTEDAVGTNAIGTALAEANPVQLFSGEHFEQFQHPWFCTAAPIHDPRTGTLLGIVDISGPALALHPAVTSLVRTGVRLAEAQLWRHHETRLDRLRSAAGPALAGLSGPALVVDDNGWVAQAVGVGATHRVAVPGPDRPITVPGLGPCTAEQLADGWLIRPDSGSRLTRLELDLSGPPTLRALGGESAWCCALSARHAEILLLLHLHGRQGMTVGRLSEALFGDPDHAVAVRAEISRLRRTLGSVVASRPYRIAESASLTVTFGSVERLADCDFVRHSAGPGLRKLCR</sequence>
<gene>
    <name evidence="3" type="ORF">DFR75_107220</name>
</gene>
<evidence type="ECO:0000313" key="4">
    <source>
        <dbReference type="Proteomes" id="UP000295087"/>
    </source>
</evidence>
<dbReference type="InterPro" id="IPR036388">
    <property type="entry name" value="WH-like_DNA-bd_sf"/>
</dbReference>
<accession>A0A4R6P3U6</accession>
<dbReference type="GO" id="GO:0003677">
    <property type="term" value="F:DNA binding"/>
    <property type="evidence" value="ECO:0007669"/>
    <property type="project" value="InterPro"/>
</dbReference>
<organism evidence="3 4">
    <name type="scientific">Nocardia ignorata</name>
    <dbReference type="NCBI Taxonomy" id="145285"/>
    <lineage>
        <taxon>Bacteria</taxon>
        <taxon>Bacillati</taxon>
        <taxon>Actinomycetota</taxon>
        <taxon>Actinomycetes</taxon>
        <taxon>Mycobacteriales</taxon>
        <taxon>Nocardiaceae</taxon>
        <taxon>Nocardia</taxon>
    </lineage>
</organism>
<dbReference type="InterPro" id="IPR029016">
    <property type="entry name" value="GAF-like_dom_sf"/>
</dbReference>
<name>A0A4R6P3U6_NOCIG</name>
<comment type="caution">
    <text evidence="3">The sequence shown here is derived from an EMBL/GenBank/DDBJ whole genome shotgun (WGS) entry which is preliminary data.</text>
</comment>
<proteinExistence type="predicted"/>
<dbReference type="Proteomes" id="UP000295087">
    <property type="component" value="Unassembled WGS sequence"/>
</dbReference>
<evidence type="ECO:0000256" key="1">
    <source>
        <dbReference type="ARBA" id="ARBA00023015"/>
    </source>
</evidence>
<protein>
    <submittedName>
        <fullName evidence="3">GAF domain-containing protein</fullName>
    </submittedName>
</protein>
<keyword evidence="1" id="KW-0805">Transcription regulation</keyword>
<dbReference type="SUPFAM" id="SSF46894">
    <property type="entry name" value="C-terminal effector domain of the bipartite response regulators"/>
    <property type="match status" value="1"/>
</dbReference>
<dbReference type="EMBL" id="SNXK01000007">
    <property type="protein sequence ID" value="TDP31995.1"/>
    <property type="molecule type" value="Genomic_DNA"/>
</dbReference>
<keyword evidence="4" id="KW-1185">Reference proteome</keyword>
<reference evidence="3 4" key="1">
    <citation type="submission" date="2019-03" db="EMBL/GenBank/DDBJ databases">
        <title>Genomic Encyclopedia of Type Strains, Phase IV (KMG-IV): sequencing the most valuable type-strain genomes for metagenomic binning, comparative biology and taxonomic classification.</title>
        <authorList>
            <person name="Goeker M."/>
        </authorList>
    </citation>
    <scope>NUCLEOTIDE SEQUENCE [LARGE SCALE GENOMIC DNA]</scope>
    <source>
        <strain evidence="3 4">DSM 44496</strain>
    </source>
</reference>
<keyword evidence="2" id="KW-0804">Transcription</keyword>
<dbReference type="Gene3D" id="3.30.450.40">
    <property type="match status" value="1"/>
</dbReference>
<dbReference type="InterPro" id="IPR016032">
    <property type="entry name" value="Sig_transdc_resp-reg_C-effctor"/>
</dbReference>
<evidence type="ECO:0000256" key="2">
    <source>
        <dbReference type="ARBA" id="ARBA00023163"/>
    </source>
</evidence>
<evidence type="ECO:0000313" key="3">
    <source>
        <dbReference type="EMBL" id="TDP31995.1"/>
    </source>
</evidence>